<keyword evidence="9" id="KW-0492">Microsome</keyword>
<keyword evidence="13" id="KW-0472">Membrane</keyword>
<evidence type="ECO:0000256" key="3">
    <source>
        <dbReference type="ARBA" id="ARBA00004174"/>
    </source>
</evidence>
<feature type="region of interest" description="Disordered" evidence="15">
    <location>
        <begin position="1641"/>
        <end position="1665"/>
    </location>
</feature>
<dbReference type="FunFam" id="1.10.630.10:FF:000238">
    <property type="entry name" value="Cytochrome P450 2A6"/>
    <property type="match status" value="1"/>
</dbReference>
<keyword evidence="10" id="KW-0560">Oxidoreductase</keyword>
<evidence type="ECO:0000259" key="18">
    <source>
        <dbReference type="Pfam" id="PF23099"/>
    </source>
</evidence>
<feature type="compositionally biased region" description="Acidic residues" evidence="15">
    <location>
        <begin position="1646"/>
        <end position="1665"/>
    </location>
</feature>
<dbReference type="PRINTS" id="PR00463">
    <property type="entry name" value="EP450I"/>
</dbReference>
<dbReference type="Pfam" id="PF00067">
    <property type="entry name" value="p450"/>
    <property type="match status" value="1"/>
</dbReference>
<dbReference type="InterPro" id="IPR057525">
    <property type="entry name" value="UTP20_C"/>
</dbReference>
<evidence type="ECO:0008006" key="21">
    <source>
        <dbReference type="Google" id="ProtNLM"/>
    </source>
</evidence>
<sequence>MKNKSQRHKETNIFKFQPFAERIANINIDIFHRVGHEYESQDEENKSLFYQGILKWDVLNLTESYNAFRKEMQTNSLITLPQLIHKKKHVAQVLLKHLRLKNILCLQALLDLVVAFANDLRKDFYEFYQEFLVVIIELLNTKETEQLEWTFTCLAYLFKFLWRPLIKDVKTVFNSLLPLLSDTKPDYINDFAAQSFAFVVRKVKDWPAFLSLLLTVVRNNTDGTTGCGKLLFEVLYGVTGHFHSCATTILPFLLESLENEQLPESILIEVVEEVVANICKRIHPQKSELFWNVCISNIERLTSSYISNRRDATKKHIELNLKFLGQAIEHKNGKLCTSPVPLANLIVKSLSCDLPDSLLMVTCQISVLLLLSESVRLPQEQTSNLIRKLLSIPNILLYFVDNIKEYSAFDALVLPSFLKYCANSDFDTDSLRVFTKVIMHKAPLCNGGLTLASWSKYSIDLKCRNSQIADLVKVDFSEELLKPDSYLCGLICLPHLNHVDADVYEVISSNIECLCKDFGTRLVKQFYLLATVECAAHLCPMVLSNRFNLLLDTLLPLSVEAQFLPVLKTLDLCLTVCGDNLTMDVLKRLHFVLEVNLNSPFHELRLYTAHIYTLFAHLPELNAIDEWKVFNLCYNVESIEPQVHTCREQLQNLEQLTFGKSQMNLCKDTEFKTVPLRYLCGVLYMNFQLLWEPTINIIVTHAEGLDINDFWNVFYSELKAVTSLKEVVKDNHGFECECDFLQDLCKDVFLIDTKPDFVNYRLLLWKAMVNFPEVVERKTRDTSELFLNFIESEYAKSNGEMALTWNIKQNEETIDEDVEEEFSSLSKQTTRKSKGFNRLKILQNHLSVFAKIRNPKAMYREPELYKTYFELLSHKNHQVQRLALDCIMTYKHKSLIPYREHLYNLVNEKNFKEELATFRVDTESSTVLSEHREYLIPIVLNIVYSKMFAKTGLRTGGKSSGQLRRNLVLRFLAGCEKTEMTSFIHMTFRFYSKYFNDNLQVMINDITKNVDLENVIPPKRLQSTLNLLGIVFEHFGGLGGDELLSYLLKILFVIGAFLRGIFAQAPSVHAGYFPTLRNLRVSCLKIINRFFGHFETYPWKTDEINCVFDVFVWPYLDKLSVEGIHSPTALLKLFIQWGSNPRYFQFLVKHEHTNPAQYILPHVANLLINKQSNISVWNIIMEMFEKLLSLEFNEEELDLKIELDDVLPIQEDILEKIKVKNLNYGSCILLPHVPSILKVLQRKLVGKFKSLNQKEIFILSRISELVWEPQISDEVLELLFPLISKKCGEGEDVVMKYVTTVSNLLQNISKPEKHLEQLSPLFAEISYVPCRKILCKALGNMATLSENNKKLSELVTRLNAWDVKWVDQPNFEQRLGAFKEVQTLVTNGELDLTLGVFLIHNCWYMISCETDLSLKENAAYCWKSVSVDLVKRFANSPKELNYVLNDVLFELIRKGLKSKIEDVRNECILLLGHLSRECVSAHVIFRDFNRLCNKADVEVDFFENIVHLQMHRHERALLKFCQVFKDKSNVPPHSRTLTQFVIPLISVYLCNEKYAENNKLVNAVVKVLHTVCKLLPWHQYEGVLKFYLSKLHRSADYQKQLVKILVAILDAFHFDLSKGLVVIEQRPREATLDCAVKNKGKKYRDDDQEQDEGIDMENLDSGDVDVGETLESVHEDDEVEKDKTGNSNHVLNPSTATRVIRTIQTVLLPQLHKTLAEMTQHDKVHKVNRKKLSFEKEEEDLSRIPLSLAVVKLLQQLPKEILDSNIPRVFMKLCTFLKSHIENVRQVARETLQKILQNLGPVYLGPLLNEMTTILSRGYQVHVLIYTVHSVLVCLKDKYQPTDIDKVLLSVIDICKNELFGNLAEEKEVTKIGKKVMEAKLIKSFDTFQILAQYITDKCFIDLMVSLKSVLATSHSFKVANKVRECLRNISLGLVENPFISTDSLLKFSYGTASESIPDLLPSVEKQIPEVKGRELLEKPKEDCFILPPMPVGKSGVRRSDVKTSAKTNAHMLVEFGLNLCNHLLTKEKCKDVEFVSFLDPFVAIFKNCLSSRHVKLITLTMQCLSRILLYDLPSLRDEIAFITNALFDILHKYAVSGLGKGDNFDLVLATFKTMAVIVRDVKYYKIANDQLKMLLLYVEQDLHSYERQAIAFTLLKAIIFRKLTVSEIHAVMRKVAELSIMSELSHVRVQARSVFHQFIMNYPLKNKIENHVAFYISQINYDLQFGRESAIEMIHTFINSFPIEALLKYSATFLTTLAARLINEDIPECKKMIASCLTDMFKRLPKPDRDPLFDIILLWLEDEKTIHRQLAAQACGFLVTVEKATFESRLSVLTPVILKQFEDNKPGRYVKIQDHLDANTSRNRVDDHHMFQVYQMLLKICGHCPAFLKLSEIQTLSEYSQNLLGHPHEWVRLGAAQFLGFVLSSLDVERLSRLILTKETEEIGYLYSAPESSIKSFTLDLSAQLQPDVNSELAEQVIKNLLFIARVLQKVPIGKEDEKGVNLLWLTKRMRRAVHIEVIKDHNSTVLRTAVFKWIAAVATVLELPAVLSVLHHLLAPLVRELVTTDESNAPLRQLAKEVSTLLKNCVGIEVYTSTLAKVEQRVELKRSERKRERTQLAVTDPEMYAKKKIRLNEKKKVLKKRKLAQRKGKDQRVKRRKIVRFDNSEVFAGFKIKMWLISTILFLAILGLLAYLDTKKPKNFPPGPAWYPIIGSAWALHKLRKTTGSLSRTTGHLASKYGSVVGVRIGTDRVVFVYGYKTIREFASKDDFNGRPHTIFYRSRTWGKRRGVLLTDSEFWQDQRRFVLRHLRDFGFGKRNMSDMIEEEAFTMIQRIKKKIDSNAGVCVLRMDDIFGVHVLNALWTMMTGNKYSPEDKEIKTLQTILTDLFAAVHMDGAPFSHYPVLRHLAPDYSGYNMYVNVHKRMWSFIGQEIQKQKKTYDPSDLRSFMHAYFQMLNSPDKKESFSEGQLLAICLDLFIAGSETTSKTLGFAFLYLLLYPEVQIKAQEEIDRVVGRNRLPCLNDKSEMPYVECVVLESLRMFGGRAFIIPHRAAKDSYLNGYLIPKDTIILGSLQGALLDENAGWSNPYEFMPERFMKNGNVEVPEYFIPFGYGKHRCLGEVLARANVFLIIASLLQNFNFTALPGQPPSTDFVDGVTPAPRPYKALITLR</sequence>
<evidence type="ECO:0000256" key="8">
    <source>
        <dbReference type="ARBA" id="ARBA00022824"/>
    </source>
</evidence>
<dbReference type="InterPro" id="IPR011989">
    <property type="entry name" value="ARM-like"/>
</dbReference>
<dbReference type="GO" id="GO:0005789">
    <property type="term" value="C:endoplasmic reticulum membrane"/>
    <property type="evidence" value="ECO:0007669"/>
    <property type="project" value="UniProtKB-SubCell"/>
</dbReference>
<dbReference type="GO" id="GO:0005506">
    <property type="term" value="F:iron ion binding"/>
    <property type="evidence" value="ECO:0007669"/>
    <property type="project" value="InterPro"/>
</dbReference>
<dbReference type="InterPro" id="IPR046523">
    <property type="entry name" value="UTP20_dom"/>
</dbReference>
<evidence type="ECO:0000256" key="1">
    <source>
        <dbReference type="ARBA" id="ARBA00001971"/>
    </source>
</evidence>
<keyword evidence="11 14" id="KW-0408">Iron</keyword>
<evidence type="ECO:0000256" key="11">
    <source>
        <dbReference type="ARBA" id="ARBA00023004"/>
    </source>
</evidence>
<dbReference type="InterPro" id="IPR011430">
    <property type="entry name" value="UTP20_N"/>
</dbReference>
<dbReference type="InterPro" id="IPR052575">
    <property type="entry name" value="SSU_processome_comp_20"/>
</dbReference>
<dbReference type="EMBL" id="JARPUR010000007">
    <property type="protein sequence ID" value="KAK4873532.1"/>
    <property type="molecule type" value="Genomic_DNA"/>
</dbReference>
<dbReference type="GO" id="GO:0016705">
    <property type="term" value="F:oxidoreductase activity, acting on paired donors, with incorporation or reduction of molecular oxygen"/>
    <property type="evidence" value="ECO:0007669"/>
    <property type="project" value="InterPro"/>
</dbReference>
<feature type="domain" description="U3 small nucleolar RNA-associated protein 20" evidence="17">
    <location>
        <begin position="1736"/>
        <end position="1952"/>
    </location>
</feature>
<evidence type="ECO:0000259" key="17">
    <source>
        <dbReference type="Pfam" id="PF20416"/>
    </source>
</evidence>
<comment type="function">
    <text evidence="2">May be involved in the metabolism of insect hormones and in the breakdown of synthetic insecticides.</text>
</comment>
<evidence type="ECO:0000256" key="14">
    <source>
        <dbReference type="PIRSR" id="PIRSR602401-1"/>
    </source>
</evidence>
<name>A0AAN7PQZ9_9COLE</name>
<dbReference type="Proteomes" id="UP001353858">
    <property type="component" value="Unassembled WGS sequence"/>
</dbReference>
<feature type="binding site" description="axial binding residue" evidence="14">
    <location>
        <position position="3117"/>
    </location>
    <ligand>
        <name>heme</name>
        <dbReference type="ChEBI" id="CHEBI:30413"/>
    </ligand>
    <ligandPart>
        <name>Fe</name>
        <dbReference type="ChEBI" id="CHEBI:18248"/>
    </ligandPart>
</feature>
<dbReference type="GO" id="GO:0020037">
    <property type="term" value="F:heme binding"/>
    <property type="evidence" value="ECO:0007669"/>
    <property type="project" value="InterPro"/>
</dbReference>
<accession>A0AAN7PQZ9</accession>
<keyword evidence="7 14" id="KW-0479">Metal-binding</keyword>
<keyword evidence="20" id="KW-1185">Reference proteome</keyword>
<comment type="subcellular location">
    <subcellularLocation>
        <location evidence="4">Endoplasmic reticulum membrane</location>
        <topology evidence="4">Peripheral membrane protein</topology>
    </subcellularLocation>
    <subcellularLocation>
        <location evidence="3">Microsome membrane</location>
        <topology evidence="3">Peripheral membrane protein</topology>
    </subcellularLocation>
</comment>
<dbReference type="PANTHER" id="PTHR17695">
    <property type="entry name" value="SMALL SUBUNIT PROCESSOME COMPONENT 20 HOMOLOG"/>
    <property type="match status" value="1"/>
</dbReference>
<dbReference type="PROSITE" id="PS00086">
    <property type="entry name" value="CYTOCHROME_P450"/>
    <property type="match status" value="1"/>
</dbReference>
<evidence type="ECO:0000256" key="6">
    <source>
        <dbReference type="ARBA" id="ARBA00022617"/>
    </source>
</evidence>
<dbReference type="Pfam" id="PF23099">
    <property type="entry name" value="UTP20_C"/>
    <property type="match status" value="1"/>
</dbReference>
<evidence type="ECO:0000256" key="9">
    <source>
        <dbReference type="ARBA" id="ARBA00022848"/>
    </source>
</evidence>
<keyword evidence="12" id="KW-0503">Monooxygenase</keyword>
<dbReference type="InterPro" id="IPR002401">
    <property type="entry name" value="Cyt_P450_E_grp-I"/>
</dbReference>
<dbReference type="Pfam" id="PF07539">
    <property type="entry name" value="UTP20_N"/>
    <property type="match status" value="1"/>
</dbReference>
<dbReference type="Gene3D" id="1.10.630.10">
    <property type="entry name" value="Cytochrome P450"/>
    <property type="match status" value="1"/>
</dbReference>
<dbReference type="GO" id="GO:0032040">
    <property type="term" value="C:small-subunit processome"/>
    <property type="evidence" value="ECO:0007669"/>
    <property type="project" value="TreeGrafter"/>
</dbReference>
<comment type="similarity">
    <text evidence="5">Belongs to the cytochrome P450 family.</text>
</comment>
<gene>
    <name evidence="19" type="ORF">RN001_015561</name>
</gene>
<evidence type="ECO:0000256" key="15">
    <source>
        <dbReference type="SAM" id="MobiDB-lite"/>
    </source>
</evidence>
<evidence type="ECO:0000313" key="20">
    <source>
        <dbReference type="Proteomes" id="UP001353858"/>
    </source>
</evidence>
<reference evidence="20" key="1">
    <citation type="submission" date="2023-01" db="EMBL/GenBank/DDBJ databases">
        <title>Key to firefly adult light organ development and bioluminescence: homeobox transcription factors regulate luciferase expression and transportation to peroxisome.</title>
        <authorList>
            <person name="Fu X."/>
        </authorList>
    </citation>
    <scope>NUCLEOTIDE SEQUENCE [LARGE SCALE GENOMIC DNA]</scope>
</reference>
<dbReference type="PANTHER" id="PTHR17695:SF11">
    <property type="entry name" value="SMALL SUBUNIT PROCESSOME COMPONENT 20 HOMOLOG"/>
    <property type="match status" value="1"/>
</dbReference>
<comment type="caution">
    <text evidence="19">The sequence shown here is derived from an EMBL/GenBank/DDBJ whole genome shotgun (WGS) entry which is preliminary data.</text>
</comment>
<dbReference type="InterPro" id="IPR017972">
    <property type="entry name" value="Cyt_P450_CS"/>
</dbReference>
<dbReference type="SUPFAM" id="SSF48264">
    <property type="entry name" value="Cytochrome P450"/>
    <property type="match status" value="1"/>
</dbReference>
<evidence type="ECO:0000256" key="12">
    <source>
        <dbReference type="ARBA" id="ARBA00023033"/>
    </source>
</evidence>
<dbReference type="PRINTS" id="PR00385">
    <property type="entry name" value="P450"/>
</dbReference>
<evidence type="ECO:0000256" key="5">
    <source>
        <dbReference type="ARBA" id="ARBA00010617"/>
    </source>
</evidence>
<evidence type="ECO:0000256" key="7">
    <source>
        <dbReference type="ARBA" id="ARBA00022723"/>
    </source>
</evidence>
<organism evidence="19 20">
    <name type="scientific">Aquatica leii</name>
    <dbReference type="NCBI Taxonomy" id="1421715"/>
    <lineage>
        <taxon>Eukaryota</taxon>
        <taxon>Metazoa</taxon>
        <taxon>Ecdysozoa</taxon>
        <taxon>Arthropoda</taxon>
        <taxon>Hexapoda</taxon>
        <taxon>Insecta</taxon>
        <taxon>Pterygota</taxon>
        <taxon>Neoptera</taxon>
        <taxon>Endopterygota</taxon>
        <taxon>Coleoptera</taxon>
        <taxon>Polyphaga</taxon>
        <taxon>Elateriformia</taxon>
        <taxon>Elateroidea</taxon>
        <taxon>Lampyridae</taxon>
        <taxon>Luciolinae</taxon>
        <taxon>Aquatica</taxon>
    </lineage>
</organism>
<evidence type="ECO:0000256" key="2">
    <source>
        <dbReference type="ARBA" id="ARBA00003690"/>
    </source>
</evidence>
<evidence type="ECO:0000259" key="16">
    <source>
        <dbReference type="Pfam" id="PF07539"/>
    </source>
</evidence>
<dbReference type="SUPFAM" id="SSF48371">
    <property type="entry name" value="ARM repeat"/>
    <property type="match status" value="2"/>
</dbReference>
<dbReference type="InterPro" id="IPR036396">
    <property type="entry name" value="Cyt_P450_sf"/>
</dbReference>
<keyword evidence="6 14" id="KW-0349">Heme</keyword>
<evidence type="ECO:0000256" key="13">
    <source>
        <dbReference type="ARBA" id="ARBA00023136"/>
    </source>
</evidence>
<proteinExistence type="inferred from homology"/>
<keyword evidence="8" id="KW-0256">Endoplasmic reticulum</keyword>
<dbReference type="InterPro" id="IPR016024">
    <property type="entry name" value="ARM-type_fold"/>
</dbReference>
<evidence type="ECO:0000256" key="4">
    <source>
        <dbReference type="ARBA" id="ARBA00004406"/>
    </source>
</evidence>
<dbReference type="Gene3D" id="1.25.10.10">
    <property type="entry name" value="Leucine-rich Repeat Variant"/>
    <property type="match status" value="3"/>
</dbReference>
<evidence type="ECO:0000256" key="10">
    <source>
        <dbReference type="ARBA" id="ARBA00023002"/>
    </source>
</evidence>
<protein>
    <recommendedName>
        <fullName evidence="21">Small subunit processome component 20 homolog</fullName>
    </recommendedName>
</protein>
<dbReference type="InterPro" id="IPR001128">
    <property type="entry name" value="Cyt_P450"/>
</dbReference>
<evidence type="ECO:0000313" key="19">
    <source>
        <dbReference type="EMBL" id="KAK4873532.1"/>
    </source>
</evidence>
<dbReference type="GO" id="GO:0030686">
    <property type="term" value="C:90S preribosome"/>
    <property type="evidence" value="ECO:0007669"/>
    <property type="project" value="TreeGrafter"/>
</dbReference>
<feature type="domain" description="U3 small nucleolar RNA-associated protein 20 C-terminal" evidence="18">
    <location>
        <begin position="2309"/>
        <end position="2646"/>
    </location>
</feature>
<dbReference type="CDD" id="cd20651">
    <property type="entry name" value="CYP15A1-like"/>
    <property type="match status" value="1"/>
</dbReference>
<comment type="cofactor">
    <cofactor evidence="1 14">
        <name>heme</name>
        <dbReference type="ChEBI" id="CHEBI:30413"/>
    </cofactor>
</comment>
<dbReference type="Pfam" id="PF20416">
    <property type="entry name" value="UTP20"/>
    <property type="match status" value="1"/>
</dbReference>
<dbReference type="GO" id="GO:0004497">
    <property type="term" value="F:monooxygenase activity"/>
    <property type="evidence" value="ECO:0007669"/>
    <property type="project" value="UniProtKB-KW"/>
</dbReference>
<feature type="domain" description="U3 small nucleolar RNA-associated protein 20 N-terminal" evidence="16">
    <location>
        <begin position="839"/>
        <end position="1459"/>
    </location>
</feature>